<name>A0A1H4I8L4_9PSEU</name>
<reference evidence="5" key="1">
    <citation type="submission" date="2016-10" db="EMBL/GenBank/DDBJ databases">
        <authorList>
            <person name="Varghese N."/>
            <person name="Submissions S."/>
        </authorList>
    </citation>
    <scope>NUCLEOTIDE SEQUENCE [LARGE SCALE GENOMIC DNA]</scope>
    <source>
        <strain evidence="5">DSM 44544</strain>
    </source>
</reference>
<organism evidence="4 5">
    <name type="scientific">Amycolatopsis tolypomycina</name>
    <dbReference type="NCBI Taxonomy" id="208445"/>
    <lineage>
        <taxon>Bacteria</taxon>
        <taxon>Bacillati</taxon>
        <taxon>Actinomycetota</taxon>
        <taxon>Actinomycetes</taxon>
        <taxon>Pseudonocardiales</taxon>
        <taxon>Pseudonocardiaceae</taxon>
        <taxon>Amycolatopsis</taxon>
    </lineage>
</organism>
<protein>
    <submittedName>
        <fullName evidence="4">Chain length determinant protein</fullName>
    </submittedName>
</protein>
<feature type="transmembrane region" description="Helical" evidence="3">
    <location>
        <begin position="26"/>
        <end position="45"/>
    </location>
</feature>
<gene>
    <name evidence="4" type="ORF">SAMN04489727_0191</name>
</gene>
<feature type="transmembrane region" description="Helical" evidence="3">
    <location>
        <begin position="234"/>
        <end position="255"/>
    </location>
</feature>
<dbReference type="RefSeq" id="WP_167384420.1">
    <property type="nucleotide sequence ID" value="NZ_FNSO01000001.1"/>
</dbReference>
<dbReference type="EMBL" id="FNSO01000001">
    <property type="protein sequence ID" value="SEB29622.1"/>
    <property type="molecule type" value="Genomic_DNA"/>
</dbReference>
<sequence>MEIPPLTDDTVRLALVGQVLRRRWRLLAALAVLGALVGAGASILFSPGYKTTSSVLLQGPRQADELLTQADIAKASVVLDRAAAVLPWHPSGADLKDQVSTSVAQSNVVTITVSADTAEHAQQLADQVAQQYVKFAGQLASNSADASVQLAQEQRESLRQQVKLTTEKISDLAKNVGGELTVESVQVRTQLEGLKTSLEQAINDLNEADLATGVGNTVVLGPAQRPTSPAAPTLTQLVAGGAVLFFLAGVFGHLFTARTDRRLRGEPEIASALGAPILAGVDVTTPQGDRAPATGLLGKVRHLLGGDRPWVLPPVATSADEVNRDIRYRRVLARVATGPADVLLLVADDDETGRLAAAQLAELADRLSVPLRIFEFSADRPTVPDATASSGVLVVLGAGTRTAWQLVRLAEACADGGREIVGAVLTHPVRPTEPEKPGPAAEAPEKALAGSA</sequence>
<feature type="region of interest" description="Disordered" evidence="2">
    <location>
        <begin position="429"/>
        <end position="452"/>
    </location>
</feature>
<keyword evidence="3" id="KW-0472">Membrane</keyword>
<keyword evidence="1" id="KW-0175">Coiled coil</keyword>
<evidence type="ECO:0000256" key="2">
    <source>
        <dbReference type="SAM" id="MobiDB-lite"/>
    </source>
</evidence>
<proteinExistence type="predicted"/>
<keyword evidence="3" id="KW-0812">Transmembrane</keyword>
<evidence type="ECO:0000256" key="1">
    <source>
        <dbReference type="SAM" id="Coils"/>
    </source>
</evidence>
<evidence type="ECO:0000313" key="5">
    <source>
        <dbReference type="Proteomes" id="UP000199622"/>
    </source>
</evidence>
<dbReference type="InterPro" id="IPR050445">
    <property type="entry name" value="Bact_polysacc_biosynth/exp"/>
</dbReference>
<dbReference type="PANTHER" id="PTHR32309:SF31">
    <property type="entry name" value="CAPSULAR EXOPOLYSACCHARIDE FAMILY"/>
    <property type="match status" value="1"/>
</dbReference>
<evidence type="ECO:0000313" key="4">
    <source>
        <dbReference type="EMBL" id="SEB29622.1"/>
    </source>
</evidence>
<dbReference type="Proteomes" id="UP000199622">
    <property type="component" value="Unassembled WGS sequence"/>
</dbReference>
<accession>A0A1H4I8L4</accession>
<dbReference type="STRING" id="208445.SAMN04489727_0191"/>
<dbReference type="AlphaFoldDB" id="A0A1H4I8L4"/>
<keyword evidence="3" id="KW-1133">Transmembrane helix</keyword>
<dbReference type="PANTHER" id="PTHR32309">
    <property type="entry name" value="TYROSINE-PROTEIN KINASE"/>
    <property type="match status" value="1"/>
</dbReference>
<feature type="coiled-coil region" evidence="1">
    <location>
        <begin position="141"/>
        <end position="211"/>
    </location>
</feature>
<evidence type="ECO:0000256" key="3">
    <source>
        <dbReference type="SAM" id="Phobius"/>
    </source>
</evidence>
<keyword evidence="5" id="KW-1185">Reference proteome</keyword>